<evidence type="ECO:0000313" key="3">
    <source>
        <dbReference type="Proteomes" id="UP001381693"/>
    </source>
</evidence>
<dbReference type="Proteomes" id="UP001381693">
    <property type="component" value="Unassembled WGS sequence"/>
</dbReference>
<feature type="compositionally biased region" description="Basic and acidic residues" evidence="1">
    <location>
        <begin position="24"/>
        <end position="39"/>
    </location>
</feature>
<sequence>MPANIYLEKEILEKIEKDDDDELDKFSNKSNLHERDVKKAVRRNRKTQHTQSKSGLLSHAPTNLRNEFAHHANRYQLGYPMNVTSNHYQGLGPHNTREMSIYNRLGNCLNPVAYSLGHGFQNGWSNASYSGGADSSFNYFVAPNNPRSVQYINDTWKYTWTNKR</sequence>
<evidence type="ECO:0000256" key="1">
    <source>
        <dbReference type="SAM" id="MobiDB-lite"/>
    </source>
</evidence>
<feature type="region of interest" description="Disordered" evidence="1">
    <location>
        <begin position="18"/>
        <end position="61"/>
    </location>
</feature>
<comment type="caution">
    <text evidence="2">The sequence shown here is derived from an EMBL/GenBank/DDBJ whole genome shotgun (WGS) entry which is preliminary data.</text>
</comment>
<accession>A0AAN8WPF6</accession>
<protein>
    <submittedName>
        <fullName evidence="2">Uncharacterized protein</fullName>
    </submittedName>
</protein>
<proteinExistence type="predicted"/>
<dbReference type="EMBL" id="JAXCGZ010015855">
    <property type="protein sequence ID" value="KAK7069777.1"/>
    <property type="molecule type" value="Genomic_DNA"/>
</dbReference>
<feature type="compositionally biased region" description="Polar residues" evidence="1">
    <location>
        <begin position="49"/>
        <end position="61"/>
    </location>
</feature>
<dbReference type="AlphaFoldDB" id="A0AAN8WPF6"/>
<gene>
    <name evidence="2" type="ORF">SK128_024542</name>
</gene>
<keyword evidence="3" id="KW-1185">Reference proteome</keyword>
<reference evidence="2 3" key="1">
    <citation type="submission" date="2023-11" db="EMBL/GenBank/DDBJ databases">
        <title>Halocaridina rubra genome assembly.</title>
        <authorList>
            <person name="Smith C."/>
        </authorList>
    </citation>
    <scope>NUCLEOTIDE SEQUENCE [LARGE SCALE GENOMIC DNA]</scope>
    <source>
        <strain evidence="2">EP-1</strain>
        <tissue evidence="2">Whole</tissue>
    </source>
</reference>
<organism evidence="2 3">
    <name type="scientific">Halocaridina rubra</name>
    <name type="common">Hawaiian red shrimp</name>
    <dbReference type="NCBI Taxonomy" id="373956"/>
    <lineage>
        <taxon>Eukaryota</taxon>
        <taxon>Metazoa</taxon>
        <taxon>Ecdysozoa</taxon>
        <taxon>Arthropoda</taxon>
        <taxon>Crustacea</taxon>
        <taxon>Multicrustacea</taxon>
        <taxon>Malacostraca</taxon>
        <taxon>Eumalacostraca</taxon>
        <taxon>Eucarida</taxon>
        <taxon>Decapoda</taxon>
        <taxon>Pleocyemata</taxon>
        <taxon>Caridea</taxon>
        <taxon>Atyoidea</taxon>
        <taxon>Atyidae</taxon>
        <taxon>Halocaridina</taxon>
    </lineage>
</organism>
<name>A0AAN8WPF6_HALRR</name>
<evidence type="ECO:0000313" key="2">
    <source>
        <dbReference type="EMBL" id="KAK7069777.1"/>
    </source>
</evidence>